<organism evidence="2 3">
    <name type="scientific">Achromobacter ruhlandii</name>
    <dbReference type="NCBI Taxonomy" id="72557"/>
    <lineage>
        <taxon>Bacteria</taxon>
        <taxon>Pseudomonadati</taxon>
        <taxon>Pseudomonadota</taxon>
        <taxon>Betaproteobacteria</taxon>
        <taxon>Burkholderiales</taxon>
        <taxon>Alcaligenaceae</taxon>
        <taxon>Achromobacter</taxon>
    </lineage>
</organism>
<dbReference type="Gene3D" id="3.90.1150.50">
    <property type="entry name" value="Transcription-repair-coupling factor, D7 domain"/>
    <property type="match status" value="1"/>
</dbReference>
<dbReference type="AlphaFoldDB" id="A0A848NHS8"/>
<dbReference type="Proteomes" id="UP000542405">
    <property type="component" value="Unassembled WGS sequence"/>
</dbReference>
<evidence type="ECO:0000313" key="2">
    <source>
        <dbReference type="EMBL" id="NMU89205.1"/>
    </source>
</evidence>
<proteinExistence type="predicted"/>
<reference evidence="2 3" key="1">
    <citation type="submission" date="2020-04" db="EMBL/GenBank/DDBJ databases">
        <title>Achromobacter ruhlandii genome sequencing and assembly.</title>
        <authorList>
            <person name="Martins R.C.R."/>
            <person name="Perdigao-Neto L.V."/>
            <person name="Levin A.S.S."/>
            <person name="Costa S.F."/>
        </authorList>
    </citation>
    <scope>NUCLEOTIDE SEQUENCE [LARGE SCALE GENOMIC DNA]</scope>
    <source>
        <strain evidence="2 3">9035ralo</strain>
    </source>
</reference>
<name>A0A848NHS8_9BURK</name>
<dbReference type="EMBL" id="JABBZE010000025">
    <property type="protein sequence ID" value="NMU89205.1"/>
    <property type="molecule type" value="Genomic_DNA"/>
</dbReference>
<feature type="domain" description="Transcription-repair-coupling factor C-terminal" evidence="1">
    <location>
        <begin position="1"/>
        <end position="62"/>
    </location>
</feature>
<dbReference type="InterPro" id="IPR037235">
    <property type="entry name" value="TRCF-like_C_D7"/>
</dbReference>
<dbReference type="SMART" id="SM00982">
    <property type="entry name" value="TRCF"/>
    <property type="match status" value="1"/>
</dbReference>
<feature type="non-terminal residue" evidence="2">
    <location>
        <position position="1"/>
    </location>
</feature>
<dbReference type="SUPFAM" id="SSF143517">
    <property type="entry name" value="TRCF domain-like"/>
    <property type="match status" value="1"/>
</dbReference>
<evidence type="ECO:0000313" key="3">
    <source>
        <dbReference type="Proteomes" id="UP000542405"/>
    </source>
</evidence>
<gene>
    <name evidence="2" type="ORF">HGQ98_04835</name>
</gene>
<protein>
    <recommendedName>
        <fullName evidence="1">Transcription-repair-coupling factor C-terminal domain-containing protein</fullName>
    </recommendedName>
</protein>
<comment type="caution">
    <text evidence="2">The sequence shown here is derived from an EMBL/GenBank/DDBJ whole genome shotgun (WGS) entry which is preliminary data.</text>
</comment>
<accession>A0A848NHS8</accession>
<dbReference type="InterPro" id="IPR005118">
    <property type="entry name" value="TRCF_C"/>
</dbReference>
<dbReference type="RefSeq" id="WP_169535990.1">
    <property type="nucleotide sequence ID" value="NZ_JABBZE010000025.1"/>
</dbReference>
<dbReference type="GO" id="GO:0006281">
    <property type="term" value="P:DNA repair"/>
    <property type="evidence" value="ECO:0007669"/>
    <property type="project" value="InterPro"/>
</dbReference>
<evidence type="ECO:0000259" key="1">
    <source>
        <dbReference type="SMART" id="SM00982"/>
    </source>
</evidence>
<sequence length="99" mass="10937">EELIDRFGKLPEAAQTLLTTHRLRLAAQPLGIVKIDASETQALLQFGPKTSVDPAKIIELVQRQRHIKLAGQDKLRVEIKAAQIPARADAVRAVLRALK</sequence>
<dbReference type="Pfam" id="PF03461">
    <property type="entry name" value="TRCF"/>
    <property type="match status" value="1"/>
</dbReference>